<evidence type="ECO:0000313" key="3">
    <source>
        <dbReference type="Proteomes" id="UP001419268"/>
    </source>
</evidence>
<gene>
    <name evidence="2" type="ORF">Scep_002483</name>
</gene>
<dbReference type="AlphaFoldDB" id="A0AAP0LA01"/>
<organism evidence="2 3">
    <name type="scientific">Stephania cephalantha</name>
    <dbReference type="NCBI Taxonomy" id="152367"/>
    <lineage>
        <taxon>Eukaryota</taxon>
        <taxon>Viridiplantae</taxon>
        <taxon>Streptophyta</taxon>
        <taxon>Embryophyta</taxon>
        <taxon>Tracheophyta</taxon>
        <taxon>Spermatophyta</taxon>
        <taxon>Magnoliopsida</taxon>
        <taxon>Ranunculales</taxon>
        <taxon>Menispermaceae</taxon>
        <taxon>Menispermoideae</taxon>
        <taxon>Cissampelideae</taxon>
        <taxon>Stephania</taxon>
    </lineage>
</organism>
<dbReference type="PANTHER" id="PTHR48258:SF4">
    <property type="entry name" value="DUF4216 DOMAIN-CONTAINING PROTEIN"/>
    <property type="match status" value="1"/>
</dbReference>
<feature type="domain" description="DUF4218" evidence="1">
    <location>
        <begin position="120"/>
        <end position="183"/>
    </location>
</feature>
<protein>
    <recommendedName>
        <fullName evidence="1">DUF4218 domain-containing protein</fullName>
    </recommendedName>
</protein>
<evidence type="ECO:0000259" key="1">
    <source>
        <dbReference type="Pfam" id="PF13960"/>
    </source>
</evidence>
<reference evidence="2 3" key="1">
    <citation type="submission" date="2024-01" db="EMBL/GenBank/DDBJ databases">
        <title>Genome assemblies of Stephania.</title>
        <authorList>
            <person name="Yang L."/>
        </authorList>
    </citation>
    <scope>NUCLEOTIDE SEQUENCE [LARGE SCALE GENOMIC DNA]</scope>
    <source>
        <strain evidence="2">JXDWG</strain>
        <tissue evidence="2">Leaf</tissue>
    </source>
</reference>
<name>A0AAP0LA01_9MAGN</name>
<proteinExistence type="predicted"/>
<keyword evidence="3" id="KW-1185">Reference proteome</keyword>
<dbReference type="InterPro" id="IPR025452">
    <property type="entry name" value="DUF4218"/>
</dbReference>
<dbReference type="PANTHER" id="PTHR48258">
    <property type="entry name" value="DUF4218 DOMAIN-CONTAINING PROTEIN-RELATED"/>
    <property type="match status" value="1"/>
</dbReference>
<dbReference type="Proteomes" id="UP001419268">
    <property type="component" value="Unassembled WGS sequence"/>
</dbReference>
<sequence>MSVSGKTKDNAKSREDLKEICNHPELHYDPISKKYPKARYALDKRRKQALCKWIKELNFPDGYASNIGRCVDSKKLNMFGMKSHDCHVFMQRLLSIAFRDLLEDDIWIAISELSIFFRDLIARNLNVENLRLLHENIPKILCKLKKIFPPSFFDSMEHLLIHLAYEAILAGPVQFRWMYPFER</sequence>
<dbReference type="Pfam" id="PF13960">
    <property type="entry name" value="DUF4218"/>
    <property type="match status" value="1"/>
</dbReference>
<comment type="caution">
    <text evidence="2">The sequence shown here is derived from an EMBL/GenBank/DDBJ whole genome shotgun (WGS) entry which is preliminary data.</text>
</comment>
<evidence type="ECO:0000313" key="2">
    <source>
        <dbReference type="EMBL" id="KAK9167292.1"/>
    </source>
</evidence>
<dbReference type="EMBL" id="JBBNAG010000001">
    <property type="protein sequence ID" value="KAK9167292.1"/>
    <property type="molecule type" value="Genomic_DNA"/>
</dbReference>
<accession>A0AAP0LA01</accession>